<evidence type="ECO:0000313" key="3">
    <source>
        <dbReference type="Proteomes" id="UP001146120"/>
    </source>
</evidence>
<feature type="signal peptide" evidence="1">
    <location>
        <begin position="1"/>
        <end position="22"/>
    </location>
</feature>
<accession>A0AAV2YMF4</accession>
<sequence length="397" mass="43739">MVFGSVSKLVATALAVVGLVQATQVHVRIHQAKAAAADSSWAMHPVRTIQARVQGDEPQWDDEHKVYVSSIGKTFEEKYRSTMDTVNLASVEGALMFVQAEGINQNDNHGCKRKNDMKYIVFYDIQLVQPTPSVAKYENDASTTVEYCPFVAMDGGKCTNAGSSAPKECLQYVGEGGEPDLGFCVGGSNRESEFRAPYPGSYWFSFPNACPTKTWKEKDDTCRADQEGGLCAFGTQPDGAKCTFSYTILGYVKIDDIVGITSMKGKDGKNYADYAAFCNDGGVEYKAKYDGQTVNVEEALEFWKQPQDKEANKKRFEHMVEVYNDQVSKSQDKKMKPLPTIKDLTDKNPKCYENSERCANAANGCKRDLYSQLCTVCSAPGDGCLTKPADFTFPDLG</sequence>
<name>A0AAV2YMF4_9STRA</name>
<feature type="chain" id="PRO_5043461205" evidence="1">
    <location>
        <begin position="23"/>
        <end position="397"/>
    </location>
</feature>
<protein>
    <submittedName>
        <fullName evidence="2">Uncharacterized protein</fullName>
    </submittedName>
</protein>
<gene>
    <name evidence="2" type="ORF">N0F65_003417</name>
</gene>
<proteinExistence type="predicted"/>
<dbReference type="PANTHER" id="PTHR33946:SF4">
    <property type="entry name" value="COAGULATION FACTOR XI"/>
    <property type="match status" value="1"/>
</dbReference>
<dbReference type="EMBL" id="DAKRPA010000248">
    <property type="protein sequence ID" value="DAZ94483.1"/>
    <property type="molecule type" value="Genomic_DNA"/>
</dbReference>
<dbReference type="Proteomes" id="UP001146120">
    <property type="component" value="Unassembled WGS sequence"/>
</dbReference>
<dbReference type="PANTHER" id="PTHR33946">
    <property type="match status" value="1"/>
</dbReference>
<comment type="caution">
    <text evidence="2">The sequence shown here is derived from an EMBL/GenBank/DDBJ whole genome shotgun (WGS) entry which is preliminary data.</text>
</comment>
<evidence type="ECO:0000256" key="1">
    <source>
        <dbReference type="SAM" id="SignalP"/>
    </source>
</evidence>
<evidence type="ECO:0000313" key="2">
    <source>
        <dbReference type="EMBL" id="DAZ94483.1"/>
    </source>
</evidence>
<keyword evidence="3" id="KW-1185">Reference proteome</keyword>
<dbReference type="AlphaFoldDB" id="A0AAV2YMF4"/>
<reference evidence="2" key="2">
    <citation type="journal article" date="2023" name="Microbiol Resour">
        <title>Decontamination and Annotation of the Draft Genome Sequence of the Oomycete Lagenidium giganteum ARSEF 373.</title>
        <authorList>
            <person name="Morgan W.R."/>
            <person name="Tartar A."/>
        </authorList>
    </citation>
    <scope>NUCLEOTIDE SEQUENCE</scope>
    <source>
        <strain evidence="2">ARSEF 373</strain>
    </source>
</reference>
<organism evidence="2 3">
    <name type="scientific">Lagenidium giganteum</name>
    <dbReference type="NCBI Taxonomy" id="4803"/>
    <lineage>
        <taxon>Eukaryota</taxon>
        <taxon>Sar</taxon>
        <taxon>Stramenopiles</taxon>
        <taxon>Oomycota</taxon>
        <taxon>Peronosporomycetes</taxon>
        <taxon>Pythiales</taxon>
        <taxon>Pythiaceae</taxon>
    </lineage>
</organism>
<keyword evidence="1" id="KW-0732">Signal</keyword>
<reference evidence="2" key="1">
    <citation type="submission" date="2022-11" db="EMBL/GenBank/DDBJ databases">
        <authorList>
            <person name="Morgan W.R."/>
            <person name="Tartar A."/>
        </authorList>
    </citation>
    <scope>NUCLEOTIDE SEQUENCE</scope>
    <source>
        <strain evidence="2">ARSEF 373</strain>
    </source>
</reference>